<gene>
    <name evidence="1" type="ORF">BJ980_001673</name>
</gene>
<dbReference type="RefSeq" id="WP_179501882.1">
    <property type="nucleotide sequence ID" value="NZ_JACCAA010000001.1"/>
</dbReference>
<dbReference type="AlphaFoldDB" id="A0A7Y9RYU3"/>
<proteinExistence type="predicted"/>
<evidence type="ECO:0000313" key="1">
    <source>
        <dbReference type="EMBL" id="NYG58750.1"/>
    </source>
</evidence>
<keyword evidence="2" id="KW-1185">Reference proteome</keyword>
<dbReference type="Proteomes" id="UP000540656">
    <property type="component" value="Unassembled WGS sequence"/>
</dbReference>
<evidence type="ECO:0008006" key="3">
    <source>
        <dbReference type="Google" id="ProtNLM"/>
    </source>
</evidence>
<dbReference type="EMBL" id="JACCAA010000001">
    <property type="protein sequence ID" value="NYG58750.1"/>
    <property type="molecule type" value="Genomic_DNA"/>
</dbReference>
<comment type="caution">
    <text evidence="1">The sequence shown here is derived from an EMBL/GenBank/DDBJ whole genome shotgun (WGS) entry which is preliminary data.</text>
</comment>
<name>A0A7Y9RYU3_9ACTN</name>
<protein>
    <recommendedName>
        <fullName evidence="3">Colicin D immunity protein domain-containing protein</fullName>
    </recommendedName>
</protein>
<sequence>MIIAPEVLAAARPILDGDDSTLAAAALEEALHTYHPYADEFEDLLEALALYAPSEGTPYTDHRQLCDAIAQSLFGDRSGGTS</sequence>
<organism evidence="1 2">
    <name type="scientific">Nocardioides daedukensis</name>
    <dbReference type="NCBI Taxonomy" id="634462"/>
    <lineage>
        <taxon>Bacteria</taxon>
        <taxon>Bacillati</taxon>
        <taxon>Actinomycetota</taxon>
        <taxon>Actinomycetes</taxon>
        <taxon>Propionibacteriales</taxon>
        <taxon>Nocardioidaceae</taxon>
        <taxon>Nocardioides</taxon>
    </lineage>
</organism>
<accession>A0A7Y9RYU3</accession>
<evidence type="ECO:0000313" key="2">
    <source>
        <dbReference type="Proteomes" id="UP000540656"/>
    </source>
</evidence>
<reference evidence="1 2" key="1">
    <citation type="submission" date="2020-07" db="EMBL/GenBank/DDBJ databases">
        <title>Sequencing the genomes of 1000 actinobacteria strains.</title>
        <authorList>
            <person name="Klenk H.-P."/>
        </authorList>
    </citation>
    <scope>NUCLEOTIDE SEQUENCE [LARGE SCALE GENOMIC DNA]</scope>
    <source>
        <strain evidence="1 2">DSM 23819</strain>
    </source>
</reference>